<feature type="compositionally biased region" description="Gly residues" evidence="1">
    <location>
        <begin position="214"/>
        <end position="225"/>
    </location>
</feature>
<feature type="compositionally biased region" description="Polar residues" evidence="1">
    <location>
        <begin position="1"/>
        <end position="11"/>
    </location>
</feature>
<evidence type="ECO:0000313" key="2">
    <source>
        <dbReference type="EMBL" id="KAE8963873.1"/>
    </source>
</evidence>
<evidence type="ECO:0000313" key="3">
    <source>
        <dbReference type="Proteomes" id="UP000435112"/>
    </source>
</evidence>
<gene>
    <name evidence="2" type="ORF">PR002_g29144</name>
</gene>
<feature type="compositionally biased region" description="Polar residues" evidence="1">
    <location>
        <begin position="66"/>
        <end position="79"/>
    </location>
</feature>
<accession>A0A6A3H4E3</accession>
<sequence length="281" mass="30277">MGGTGQNTATVTAEERALTTGVESPTTGEAGGTDTVVTTVWADEVVETDTGLPTHNGAPRRRTRQAEPQTGTGITSRPQTRAAKRLADDEERRRRSQVTAPSSEEHGPAGITAATSGDGDEKHLTAIPTPAMPEEADVVRRATPGKEGDRIVGREHQQSKSVVERYDEAGRNDGDRVRQKPPAPDVSAPKAKVRRRPTKAGKDKRPAGNVLPRVGGGKGQRGGYGDVEPGQQARRDDGKRDITPHAEEDESLEERRPSEPTLQLTDEEIVEAQQRSRLVTR</sequence>
<dbReference type="EMBL" id="QXFU01005568">
    <property type="protein sequence ID" value="KAE8963873.1"/>
    <property type="molecule type" value="Genomic_DNA"/>
</dbReference>
<feature type="compositionally biased region" description="Basic and acidic residues" evidence="1">
    <location>
        <begin position="233"/>
        <end position="246"/>
    </location>
</feature>
<reference evidence="2 3" key="1">
    <citation type="submission" date="2018-09" db="EMBL/GenBank/DDBJ databases">
        <title>Genomic investigation of the strawberry pathogen Phytophthora fragariae indicates pathogenicity is determined by transcriptional variation in three key races.</title>
        <authorList>
            <person name="Adams T.M."/>
            <person name="Armitage A.D."/>
            <person name="Sobczyk M.K."/>
            <person name="Bates H.J."/>
            <person name="Dunwell J.M."/>
            <person name="Nellist C.F."/>
            <person name="Harrison R.J."/>
        </authorList>
    </citation>
    <scope>NUCLEOTIDE SEQUENCE [LARGE SCALE GENOMIC DNA]</scope>
    <source>
        <strain evidence="2 3">SCRP324</strain>
    </source>
</reference>
<feature type="region of interest" description="Disordered" evidence="1">
    <location>
        <begin position="1"/>
        <end position="281"/>
    </location>
</feature>
<comment type="caution">
    <text evidence="2">The sequence shown here is derived from an EMBL/GenBank/DDBJ whole genome shotgun (WGS) entry which is preliminary data.</text>
</comment>
<name>A0A6A3H4E3_9STRA</name>
<feature type="compositionally biased region" description="Basic and acidic residues" evidence="1">
    <location>
        <begin position="137"/>
        <end position="178"/>
    </location>
</feature>
<organism evidence="2 3">
    <name type="scientific">Phytophthora rubi</name>
    <dbReference type="NCBI Taxonomy" id="129364"/>
    <lineage>
        <taxon>Eukaryota</taxon>
        <taxon>Sar</taxon>
        <taxon>Stramenopiles</taxon>
        <taxon>Oomycota</taxon>
        <taxon>Peronosporomycetes</taxon>
        <taxon>Peronosporales</taxon>
        <taxon>Peronosporaceae</taxon>
        <taxon>Phytophthora</taxon>
    </lineage>
</organism>
<dbReference type="AlphaFoldDB" id="A0A6A3H4E3"/>
<protein>
    <submittedName>
        <fullName evidence="2">Uncharacterized protein</fullName>
    </submittedName>
</protein>
<proteinExistence type="predicted"/>
<evidence type="ECO:0000256" key="1">
    <source>
        <dbReference type="SAM" id="MobiDB-lite"/>
    </source>
</evidence>
<dbReference type="Proteomes" id="UP000435112">
    <property type="component" value="Unassembled WGS sequence"/>
</dbReference>